<dbReference type="Gene3D" id="2.170.130.30">
    <property type="match status" value="1"/>
</dbReference>
<evidence type="ECO:0000256" key="1">
    <source>
        <dbReference type="SAM" id="MobiDB-lite"/>
    </source>
</evidence>
<accession>A0A0G0JVR7</accession>
<dbReference type="InterPro" id="IPR027954">
    <property type="entry name" value="Transcobalamin-like_C"/>
</dbReference>
<comment type="caution">
    <text evidence="4">The sequence shown here is derived from an EMBL/GenBank/DDBJ whole genome shotgun (WGS) entry which is preliminary data.</text>
</comment>
<name>A0A0G0JVR7_9BACT</name>
<dbReference type="AlphaFoldDB" id="A0A0G0JVR7"/>
<dbReference type="EMBL" id="LBTN01000007">
    <property type="protein sequence ID" value="KKQ41009.1"/>
    <property type="molecule type" value="Genomic_DNA"/>
</dbReference>
<proteinExistence type="predicted"/>
<gene>
    <name evidence="4" type="ORF">US58_C0007G0020</name>
</gene>
<dbReference type="Proteomes" id="UP000034333">
    <property type="component" value="Unassembled WGS sequence"/>
</dbReference>
<feature type="domain" description="Transcobalamin-like C-terminal" evidence="3">
    <location>
        <begin position="132"/>
        <end position="197"/>
    </location>
</feature>
<protein>
    <recommendedName>
        <fullName evidence="3">Transcobalamin-like C-terminal domain-containing protein</fullName>
    </recommendedName>
</protein>
<evidence type="ECO:0000256" key="2">
    <source>
        <dbReference type="SAM" id="SignalP"/>
    </source>
</evidence>
<reference evidence="4 5" key="1">
    <citation type="journal article" date="2015" name="Nature">
        <title>rRNA introns, odd ribosomes, and small enigmatic genomes across a large radiation of phyla.</title>
        <authorList>
            <person name="Brown C.T."/>
            <person name="Hug L.A."/>
            <person name="Thomas B.C."/>
            <person name="Sharon I."/>
            <person name="Castelle C.J."/>
            <person name="Singh A."/>
            <person name="Wilkins M.J."/>
            <person name="Williams K.H."/>
            <person name="Banfield J.F."/>
        </authorList>
    </citation>
    <scope>NUCLEOTIDE SEQUENCE [LARGE SCALE GENOMIC DNA]</scope>
</reference>
<feature type="signal peptide" evidence="2">
    <location>
        <begin position="1"/>
        <end position="25"/>
    </location>
</feature>
<dbReference type="STRING" id="1619036.US58_C0007G0020"/>
<dbReference type="Pfam" id="PF14478">
    <property type="entry name" value="DUF4430"/>
    <property type="match status" value="1"/>
</dbReference>
<evidence type="ECO:0000313" key="5">
    <source>
        <dbReference type="Proteomes" id="UP000034333"/>
    </source>
</evidence>
<organism evidence="4 5">
    <name type="scientific">Candidatus Magasanikbacteria bacterium GW2011_GWA2_37_8</name>
    <dbReference type="NCBI Taxonomy" id="1619036"/>
    <lineage>
        <taxon>Bacteria</taxon>
        <taxon>Candidatus Magasanikiibacteriota</taxon>
    </lineage>
</organism>
<evidence type="ECO:0000259" key="3">
    <source>
        <dbReference type="Pfam" id="PF14478"/>
    </source>
</evidence>
<evidence type="ECO:0000313" key="4">
    <source>
        <dbReference type="EMBL" id="KKQ41009.1"/>
    </source>
</evidence>
<sequence length="201" mass="22870">MKQRKISPHLAALFAMFLFITTSSAAYLIIENNKPNSSQQSFNKQIETPILNTTDLPLTTTTVQPSNNLTTATKTGSLSTEQTIQPSNNSPTISHPEPEFISPIIFKVNNEEYKIEWQEKTSVYDLMNNLTSSSQKPFIFKAKEYPGMGMFVEEINGIQNNPKNNQHWIYYINGQSAKVGVSQYFIQKGDKIDWKYENANF</sequence>
<feature type="chain" id="PRO_5002532933" description="Transcobalamin-like C-terminal domain-containing protein" evidence="2">
    <location>
        <begin position="26"/>
        <end position="201"/>
    </location>
</feature>
<feature type="region of interest" description="Disordered" evidence="1">
    <location>
        <begin position="58"/>
        <end position="94"/>
    </location>
</feature>
<keyword evidence="2" id="KW-0732">Signal</keyword>
<feature type="compositionally biased region" description="Polar residues" evidence="1">
    <location>
        <begin position="66"/>
        <end position="93"/>
    </location>
</feature>